<accession>A0A286Y464</accession>
<dbReference type="GO" id="GO:0006508">
    <property type="term" value="P:proteolysis"/>
    <property type="evidence" value="ECO:0007669"/>
    <property type="project" value="InterPro"/>
</dbReference>
<dbReference type="GO" id="GO:0008270">
    <property type="term" value="F:zinc ion binding"/>
    <property type="evidence" value="ECO:0007669"/>
    <property type="project" value="InterPro"/>
</dbReference>
<comment type="catalytic activity">
    <reaction evidence="1">
        <text>Release of an N-terminal aspartate or glutamate from a peptide, with a preference for aspartate.</text>
        <dbReference type="EC" id="3.4.11.21"/>
    </reaction>
</comment>
<dbReference type="EMBL" id="AAKN02049529">
    <property type="status" value="NOT_ANNOTATED_CDS"/>
    <property type="molecule type" value="Genomic_DNA"/>
</dbReference>
<evidence type="ECO:0000256" key="1">
    <source>
        <dbReference type="ARBA" id="ARBA00001335"/>
    </source>
</evidence>
<evidence type="ECO:0000313" key="4">
    <source>
        <dbReference type="Proteomes" id="UP000005447"/>
    </source>
</evidence>
<dbReference type="SUPFAM" id="SSF53187">
    <property type="entry name" value="Zn-dependent exopeptidases"/>
    <property type="match status" value="1"/>
</dbReference>
<evidence type="ECO:0000256" key="2">
    <source>
        <dbReference type="ARBA" id="ARBA00011965"/>
    </source>
</evidence>
<dbReference type="PANTHER" id="PTHR28570">
    <property type="entry name" value="ASPARTYL AMINOPEPTIDASE"/>
    <property type="match status" value="1"/>
</dbReference>
<reference evidence="4" key="1">
    <citation type="journal article" date="2011" name="Nature">
        <title>A high-resolution map of human evolutionary constraint using 29 mammals.</title>
        <authorList>
            <person name="Lindblad-Toh K."/>
            <person name="Garber M."/>
            <person name="Zuk O."/>
            <person name="Lin M.F."/>
            <person name="Parker B.J."/>
            <person name="Washietl S."/>
            <person name="Kheradpour P."/>
            <person name="Ernst J."/>
            <person name="Jordan G."/>
            <person name="Mauceli E."/>
            <person name="Ward L.D."/>
            <person name="Lowe C.B."/>
            <person name="Holloway A.K."/>
            <person name="Clamp M."/>
            <person name="Gnerre S."/>
            <person name="Alfoldi J."/>
            <person name="Beal K."/>
            <person name="Chang J."/>
            <person name="Clawson H."/>
            <person name="Cuff J."/>
            <person name="Di Palma F."/>
            <person name="Fitzgerald S."/>
            <person name="Flicek P."/>
            <person name="Guttman M."/>
            <person name="Hubisz M.J."/>
            <person name="Jaffe D.B."/>
            <person name="Jungreis I."/>
            <person name="Kent W.J."/>
            <person name="Kostka D."/>
            <person name="Lara M."/>
            <person name="Martins A.L."/>
            <person name="Massingham T."/>
            <person name="Moltke I."/>
            <person name="Raney B.J."/>
            <person name="Rasmussen M.D."/>
            <person name="Robinson J."/>
            <person name="Stark A."/>
            <person name="Vilella A.J."/>
            <person name="Wen J."/>
            <person name="Xie X."/>
            <person name="Zody M.C."/>
            <person name="Baldwin J."/>
            <person name="Bloom T."/>
            <person name="Chin C.W."/>
            <person name="Heiman D."/>
            <person name="Nicol R."/>
            <person name="Nusbaum C."/>
            <person name="Young S."/>
            <person name="Wilkinson J."/>
            <person name="Worley K.C."/>
            <person name="Kovar C.L."/>
            <person name="Muzny D.M."/>
            <person name="Gibbs R.A."/>
            <person name="Cree A."/>
            <person name="Dihn H.H."/>
            <person name="Fowler G."/>
            <person name="Jhangiani S."/>
            <person name="Joshi V."/>
            <person name="Lee S."/>
            <person name="Lewis L.R."/>
            <person name="Nazareth L.V."/>
            <person name="Okwuonu G."/>
            <person name="Santibanez J."/>
            <person name="Warren W.C."/>
            <person name="Mardis E.R."/>
            <person name="Weinstock G.M."/>
            <person name="Wilson R.K."/>
            <person name="Delehaunty K."/>
            <person name="Dooling D."/>
            <person name="Fronik C."/>
            <person name="Fulton L."/>
            <person name="Fulton B."/>
            <person name="Graves T."/>
            <person name="Minx P."/>
            <person name="Sodergren E."/>
            <person name="Birney E."/>
            <person name="Margulies E.H."/>
            <person name="Herrero J."/>
            <person name="Green E.D."/>
            <person name="Haussler D."/>
            <person name="Siepel A."/>
            <person name="Goldman N."/>
            <person name="Pollard K.S."/>
            <person name="Pedersen J.S."/>
            <person name="Lander E.S."/>
            <person name="Kellis M."/>
        </authorList>
    </citation>
    <scope>NUCLEOTIDE SEQUENCE [LARGE SCALE GENOMIC DNA]</scope>
    <source>
        <strain evidence="4">2N</strain>
    </source>
</reference>
<dbReference type="EC" id="3.4.11.21" evidence="2"/>
<sequence length="92" mass="10414">VQAAMNGRAPKEAVLAAARELLKFINRSPSPFHAVAECRNRLLQAGFRELKETESWDIKPESKVKRRSRRSQAGFHQVGVETYGGGIWSTWF</sequence>
<protein>
    <recommendedName>
        <fullName evidence="2">aspartyl aminopeptidase</fullName>
        <ecNumber evidence="2">3.4.11.21</ecNumber>
    </recommendedName>
</protein>
<dbReference type="PANTHER" id="PTHR28570:SF3">
    <property type="entry name" value="ASPARTYL AMINOPEPTIDASE"/>
    <property type="match status" value="1"/>
</dbReference>
<keyword evidence="4" id="KW-1185">Reference proteome</keyword>
<dbReference type="InterPro" id="IPR001948">
    <property type="entry name" value="Peptidase_M18"/>
</dbReference>
<gene>
    <name evidence="3" type="primary">DNPEP</name>
</gene>
<dbReference type="Gene3D" id="3.40.630.10">
    <property type="entry name" value="Zn peptidases"/>
    <property type="match status" value="1"/>
</dbReference>
<dbReference type="Proteomes" id="UP000005447">
    <property type="component" value="Unassembled WGS sequence"/>
</dbReference>
<dbReference type="GO" id="GO:0004177">
    <property type="term" value="F:aminopeptidase activity"/>
    <property type="evidence" value="ECO:0007669"/>
    <property type="project" value="UniProtKB-EC"/>
</dbReference>
<name>A0A286Y464_CAVPO</name>
<proteinExistence type="predicted"/>
<reference evidence="3" key="2">
    <citation type="submission" date="2025-08" db="UniProtKB">
        <authorList>
            <consortium name="Ensembl"/>
        </authorList>
    </citation>
    <scope>IDENTIFICATION</scope>
    <source>
        <strain evidence="3">2N</strain>
    </source>
</reference>
<dbReference type="AlphaFoldDB" id="A0A286Y464"/>
<evidence type="ECO:0000313" key="3">
    <source>
        <dbReference type="Ensembl" id="ENSCPOP00000032621.1"/>
    </source>
</evidence>
<dbReference type="Bgee" id="ENSCPOG00000002790">
    <property type="expression patterns" value="Expressed in testis and 13 other cell types or tissues"/>
</dbReference>
<dbReference type="VEuPathDB" id="HostDB:ENSCPOG00000002790"/>
<organism evidence="3 4">
    <name type="scientific">Cavia porcellus</name>
    <name type="common">Guinea pig</name>
    <dbReference type="NCBI Taxonomy" id="10141"/>
    <lineage>
        <taxon>Eukaryota</taxon>
        <taxon>Metazoa</taxon>
        <taxon>Chordata</taxon>
        <taxon>Craniata</taxon>
        <taxon>Vertebrata</taxon>
        <taxon>Euteleostomi</taxon>
        <taxon>Mammalia</taxon>
        <taxon>Eutheria</taxon>
        <taxon>Euarchontoglires</taxon>
        <taxon>Glires</taxon>
        <taxon>Rodentia</taxon>
        <taxon>Hystricomorpha</taxon>
        <taxon>Caviidae</taxon>
        <taxon>Cavia</taxon>
    </lineage>
</organism>
<dbReference type="Ensembl" id="ENSCPOT00000039885.1">
    <property type="protein sequence ID" value="ENSCPOP00000032621.1"/>
    <property type="gene ID" value="ENSCPOG00000002790.4"/>
</dbReference>
<reference evidence="3" key="3">
    <citation type="submission" date="2025-09" db="UniProtKB">
        <authorList>
            <consortium name="Ensembl"/>
        </authorList>
    </citation>
    <scope>IDENTIFICATION</scope>
    <source>
        <strain evidence="3">2N</strain>
    </source>
</reference>
<dbReference type="Pfam" id="PF02127">
    <property type="entry name" value="Peptidase_M18"/>
    <property type="match status" value="1"/>
</dbReference>
<dbReference type="GeneTree" id="ENSGT00390000003164"/>